<protein>
    <recommendedName>
        <fullName evidence="3">Leucine rich repeat protein</fullName>
    </recommendedName>
</protein>
<dbReference type="AlphaFoldDB" id="C7N6U5"/>
<dbReference type="KEGG" id="shi:Shel_16110"/>
<dbReference type="EMBL" id="CP001684">
    <property type="protein sequence ID" value="ACV22630.1"/>
    <property type="molecule type" value="Genomic_DNA"/>
</dbReference>
<dbReference type="Proteomes" id="UP000002026">
    <property type="component" value="Chromosome"/>
</dbReference>
<sequence length="380" mass="41258">MDLSMFELMDKDKVLAAAGRTRSDGTCTFTADGSILLCCDKDVETYRVPAGTRAIGPHAFEYRRRLTRIELPEGLEDIGEAAFLACNALVKADFPTTLKHIGDIAFFATKLKSIRIPAGFEFMGDAPFLYMPRPAGRSGSMLAPECAVEVEPGNLRYSTSDGFLLERMDDGRLQAVYYFGPGGAVTIPDGVSRAGAYALTCSVTVDELNIPASLREVGTNGLSMHNHPDAIRLAVGQGEVLEILPSKESLKTRQYVRMFSDGVIDAAQLAKEYDAGLRAMKPTEERTRRIVRRLQNGVLLDGKDRSAFLNLLARDLDRIVERCARSDDVQTAGALCDLGVICRSNMSHAIDVANAVGGVAVCGRLIQASRNMASRLSLDL</sequence>
<name>C7N6U5_SLAHD</name>
<accession>C7N6U5</accession>
<dbReference type="RefSeq" id="WP_012798732.1">
    <property type="nucleotide sequence ID" value="NC_013165.1"/>
</dbReference>
<dbReference type="InterPro" id="IPR032675">
    <property type="entry name" value="LRR_dom_sf"/>
</dbReference>
<dbReference type="HOGENOM" id="CLU_727401_0_0_11"/>
<proteinExistence type="predicted"/>
<dbReference type="STRING" id="471855.Shel_16110"/>
<evidence type="ECO:0000313" key="1">
    <source>
        <dbReference type="EMBL" id="ACV22630.1"/>
    </source>
</evidence>
<evidence type="ECO:0008006" key="3">
    <source>
        <dbReference type="Google" id="ProtNLM"/>
    </source>
</evidence>
<dbReference type="Gene3D" id="3.80.10.10">
    <property type="entry name" value="Ribonuclease Inhibitor"/>
    <property type="match status" value="1"/>
</dbReference>
<dbReference type="InterPro" id="IPR026906">
    <property type="entry name" value="LRR_5"/>
</dbReference>
<organism evidence="1 2">
    <name type="scientific">Slackia heliotrinireducens (strain ATCC 29202 / DSM 20476 / NCTC 11029 / RHS 1)</name>
    <name type="common">Peptococcus heliotrinreducens</name>
    <dbReference type="NCBI Taxonomy" id="471855"/>
    <lineage>
        <taxon>Bacteria</taxon>
        <taxon>Bacillati</taxon>
        <taxon>Actinomycetota</taxon>
        <taxon>Coriobacteriia</taxon>
        <taxon>Eggerthellales</taxon>
        <taxon>Eggerthellaceae</taxon>
        <taxon>Slackia</taxon>
    </lineage>
</organism>
<reference evidence="1 2" key="1">
    <citation type="journal article" date="2009" name="Stand. Genomic Sci.">
        <title>Complete genome sequence of Slackia heliotrinireducens type strain (RHS 1).</title>
        <authorList>
            <person name="Pukall R."/>
            <person name="Lapidus A."/>
            <person name="Nolan M."/>
            <person name="Copeland A."/>
            <person name="Glavina Del Rio T."/>
            <person name="Lucas S."/>
            <person name="Chen F."/>
            <person name="Tice H."/>
            <person name="Cheng J.F."/>
            <person name="Chertkov O."/>
            <person name="Bruce D."/>
            <person name="Goodwin L."/>
            <person name="Kuske C."/>
            <person name="Brettin T."/>
            <person name="Detter J.C."/>
            <person name="Han C."/>
            <person name="Pitluck S."/>
            <person name="Pati A."/>
            <person name="Mavrommatis K."/>
            <person name="Ivanova N."/>
            <person name="Ovchinnikova G."/>
            <person name="Chen A."/>
            <person name="Palaniappan K."/>
            <person name="Schneider S."/>
            <person name="Rohde M."/>
            <person name="Chain P."/>
            <person name="D'haeseleer P."/>
            <person name="Goker M."/>
            <person name="Bristow J."/>
            <person name="Eisen J.A."/>
            <person name="Markowitz V."/>
            <person name="Kyrpides N.C."/>
            <person name="Klenk H.P."/>
            <person name="Hugenholtz P."/>
        </authorList>
    </citation>
    <scope>NUCLEOTIDE SEQUENCE [LARGE SCALE GENOMIC DNA]</scope>
    <source>
        <strain evidence="2">ATCC 29202 / DSM 20476 / NCTC 11029 / RHS 1</strain>
    </source>
</reference>
<gene>
    <name evidence="1" type="ordered locus">Shel_16110</name>
</gene>
<evidence type="ECO:0000313" key="2">
    <source>
        <dbReference type="Proteomes" id="UP000002026"/>
    </source>
</evidence>
<dbReference type="Pfam" id="PF13306">
    <property type="entry name" value="LRR_5"/>
    <property type="match status" value="1"/>
</dbReference>
<keyword evidence="2" id="KW-1185">Reference proteome</keyword>
<dbReference type="eggNOG" id="COG4886">
    <property type="taxonomic scope" value="Bacteria"/>
</dbReference>